<evidence type="ECO:0000313" key="3">
    <source>
        <dbReference type="Proteomes" id="UP000724874"/>
    </source>
</evidence>
<keyword evidence="3" id="KW-1185">Reference proteome</keyword>
<reference evidence="2" key="1">
    <citation type="submission" date="2020-11" db="EMBL/GenBank/DDBJ databases">
        <authorList>
            <consortium name="DOE Joint Genome Institute"/>
            <person name="Ahrendt S."/>
            <person name="Riley R."/>
            <person name="Andreopoulos W."/>
            <person name="LaButti K."/>
            <person name="Pangilinan J."/>
            <person name="Ruiz-duenas F.J."/>
            <person name="Barrasa J.M."/>
            <person name="Sanchez-Garcia M."/>
            <person name="Camarero S."/>
            <person name="Miyauchi S."/>
            <person name="Serrano A."/>
            <person name="Linde D."/>
            <person name="Babiker R."/>
            <person name="Drula E."/>
            <person name="Ayuso-Fernandez I."/>
            <person name="Pacheco R."/>
            <person name="Padilla G."/>
            <person name="Ferreira P."/>
            <person name="Barriuso J."/>
            <person name="Kellner H."/>
            <person name="Castanera R."/>
            <person name="Alfaro M."/>
            <person name="Ramirez L."/>
            <person name="Pisabarro A.G."/>
            <person name="Kuo A."/>
            <person name="Tritt A."/>
            <person name="Lipzen A."/>
            <person name="He G."/>
            <person name="Yan M."/>
            <person name="Ng V."/>
            <person name="Cullen D."/>
            <person name="Martin F."/>
            <person name="Rosso M.-N."/>
            <person name="Henrissat B."/>
            <person name="Hibbett D."/>
            <person name="Martinez A.T."/>
            <person name="Grigoriev I.V."/>
        </authorList>
    </citation>
    <scope>NUCLEOTIDE SEQUENCE</scope>
    <source>
        <strain evidence="2">AH 44721</strain>
    </source>
</reference>
<gene>
    <name evidence="2" type="ORF">CPB84DRAFT_1795930</name>
</gene>
<feature type="region of interest" description="Disordered" evidence="1">
    <location>
        <begin position="1"/>
        <end position="38"/>
    </location>
</feature>
<feature type="non-terminal residue" evidence="2">
    <location>
        <position position="53"/>
    </location>
</feature>
<dbReference type="AlphaFoldDB" id="A0A9P5NAL1"/>
<proteinExistence type="predicted"/>
<evidence type="ECO:0000256" key="1">
    <source>
        <dbReference type="SAM" id="MobiDB-lite"/>
    </source>
</evidence>
<comment type="caution">
    <text evidence="2">The sequence shown here is derived from an EMBL/GenBank/DDBJ whole genome shotgun (WGS) entry which is preliminary data.</text>
</comment>
<evidence type="ECO:0000313" key="2">
    <source>
        <dbReference type="EMBL" id="KAF8876199.1"/>
    </source>
</evidence>
<accession>A0A9P5NAL1</accession>
<dbReference type="OrthoDB" id="6500128at2759"/>
<protein>
    <submittedName>
        <fullName evidence="2">Uncharacterized protein</fullName>
    </submittedName>
</protein>
<feature type="compositionally biased region" description="Basic and acidic residues" evidence="1">
    <location>
        <begin position="16"/>
        <end position="36"/>
    </location>
</feature>
<sequence>MPELLSGTLRQNLDPFEQHDDVTLNKRPPHDYRRGIDLSVGQRQISRLRGRSL</sequence>
<name>A0A9P5NAL1_GYMJU</name>
<dbReference type="Proteomes" id="UP000724874">
    <property type="component" value="Unassembled WGS sequence"/>
</dbReference>
<organism evidence="2 3">
    <name type="scientific">Gymnopilus junonius</name>
    <name type="common">Spectacular rustgill mushroom</name>
    <name type="synonym">Gymnopilus spectabilis subsp. junonius</name>
    <dbReference type="NCBI Taxonomy" id="109634"/>
    <lineage>
        <taxon>Eukaryota</taxon>
        <taxon>Fungi</taxon>
        <taxon>Dikarya</taxon>
        <taxon>Basidiomycota</taxon>
        <taxon>Agaricomycotina</taxon>
        <taxon>Agaricomycetes</taxon>
        <taxon>Agaricomycetidae</taxon>
        <taxon>Agaricales</taxon>
        <taxon>Agaricineae</taxon>
        <taxon>Hymenogastraceae</taxon>
        <taxon>Gymnopilus</taxon>
    </lineage>
</organism>
<dbReference type="EMBL" id="JADNYJ010000185">
    <property type="protein sequence ID" value="KAF8876199.1"/>
    <property type="molecule type" value="Genomic_DNA"/>
</dbReference>